<evidence type="ECO:0000313" key="2">
    <source>
        <dbReference type="Proteomes" id="UP000317863"/>
    </source>
</evidence>
<dbReference type="Proteomes" id="UP000317863">
    <property type="component" value="Unassembled WGS sequence"/>
</dbReference>
<reference evidence="1 2" key="1">
    <citation type="submission" date="2019-02" db="EMBL/GenBank/DDBJ databases">
        <title>Peptostreptococcaceae bacterium ZHW00191 nov., a new bacterium isolated from the human gut.</title>
        <authorList>
            <person name="Zhou H.-W."/>
            <person name="Chen X.-J."/>
        </authorList>
    </citation>
    <scope>NUCLEOTIDE SEQUENCE [LARGE SCALE GENOMIC DNA]</scope>
    <source>
        <strain evidence="1 2">ZHW00191</strain>
    </source>
</reference>
<organism evidence="1 2">
    <name type="scientific">Peptacetobacter hominis</name>
    <dbReference type="NCBI Taxonomy" id="2743610"/>
    <lineage>
        <taxon>Bacteria</taxon>
        <taxon>Bacillati</taxon>
        <taxon>Bacillota</taxon>
        <taxon>Clostridia</taxon>
        <taxon>Peptostreptococcales</taxon>
        <taxon>Peptostreptococcaceae</taxon>
        <taxon>Peptacetobacter</taxon>
    </lineage>
</organism>
<dbReference type="InterPro" id="IPR021254">
    <property type="entry name" value="DUF2806"/>
</dbReference>
<dbReference type="OrthoDB" id="9758333at2"/>
<dbReference type="EMBL" id="SGJB01000011">
    <property type="protein sequence ID" value="TQQ84378.1"/>
    <property type="molecule type" value="Genomic_DNA"/>
</dbReference>
<dbReference type="AlphaFoldDB" id="A0A544QUJ3"/>
<comment type="caution">
    <text evidence="1">The sequence shown here is derived from an EMBL/GenBank/DDBJ whole genome shotgun (WGS) entry which is preliminary data.</text>
</comment>
<proteinExistence type="predicted"/>
<name>A0A544QUJ3_9FIRM</name>
<protein>
    <submittedName>
        <fullName evidence="1">DUF2806 domain-containing protein</fullName>
    </submittedName>
</protein>
<keyword evidence="2" id="KW-1185">Reference proteome</keyword>
<dbReference type="RefSeq" id="WP_142536197.1">
    <property type="nucleotide sequence ID" value="NZ_SGJB01000011.1"/>
</dbReference>
<sequence length="326" mass="37376">MELKDLTGFSQPVTKLIEEVSKGIGGLYRPLGVVLNAKAESYRMKQISGTSSYTIKTLQENLMDGQNELLITNEDFEMKIKGNSIETRAIETMIQREIQKQINLDSIISKSIEFIEKNSTVTEETVDTDWMTRFINISQDVSNEEMQILWSKILSDEVVKPNSYSIRTLETLRNISSNEAKLFSKFVNLSIKLSGTFMVVNDKEYLNENGISLHDINLLKELNLINTDLNYSIFSGGKIEIPYADKVMFINNRSQNKLSFNIITLTRIGSEIYNLIEKDYKTSILENIGKVIKSKCTTNRNDVNVEYVDVIWRDDINSYVEKKIKL</sequence>
<dbReference type="Pfam" id="PF10987">
    <property type="entry name" value="DUF2806"/>
    <property type="match status" value="1"/>
</dbReference>
<evidence type="ECO:0000313" key="1">
    <source>
        <dbReference type="EMBL" id="TQQ84378.1"/>
    </source>
</evidence>
<accession>A0A544QUJ3</accession>
<gene>
    <name evidence="1" type="ORF">EXD82_06985</name>
</gene>